<evidence type="ECO:0000313" key="14">
    <source>
        <dbReference type="WBParaSite" id="jg5671"/>
    </source>
</evidence>
<comment type="similarity">
    <text evidence="2 11">Belongs to the dynein light intermediate chain family.</text>
</comment>
<evidence type="ECO:0000256" key="4">
    <source>
        <dbReference type="ARBA" id="ARBA00022490"/>
    </source>
</evidence>
<dbReference type="PANTHER" id="PTHR12688:SF0">
    <property type="entry name" value="DYNEIN LIGHT INTERMEDIATE CHAIN"/>
    <property type="match status" value="1"/>
</dbReference>
<dbReference type="GO" id="GO:0005813">
    <property type="term" value="C:centrosome"/>
    <property type="evidence" value="ECO:0007669"/>
    <property type="project" value="TreeGrafter"/>
</dbReference>
<dbReference type="GO" id="GO:0005874">
    <property type="term" value="C:microtubule"/>
    <property type="evidence" value="ECO:0007669"/>
    <property type="project" value="UniProtKB-KW"/>
</dbReference>
<evidence type="ECO:0000256" key="8">
    <source>
        <dbReference type="ARBA" id="ARBA00023017"/>
    </source>
</evidence>
<feature type="compositionally biased region" description="Low complexity" evidence="12">
    <location>
        <begin position="454"/>
        <end position="469"/>
    </location>
</feature>
<dbReference type="GO" id="GO:0045504">
    <property type="term" value="F:dynein heavy chain binding"/>
    <property type="evidence" value="ECO:0007669"/>
    <property type="project" value="TreeGrafter"/>
</dbReference>
<proteinExistence type="inferred from homology"/>
<dbReference type="GO" id="GO:0005868">
    <property type="term" value="C:cytoplasmic dynein complex"/>
    <property type="evidence" value="ECO:0007669"/>
    <property type="project" value="UniProtKB-UniRule"/>
</dbReference>
<dbReference type="GO" id="GO:0005524">
    <property type="term" value="F:ATP binding"/>
    <property type="evidence" value="ECO:0007669"/>
    <property type="project" value="UniProtKB-KW"/>
</dbReference>
<dbReference type="InterPro" id="IPR027417">
    <property type="entry name" value="P-loop_NTPase"/>
</dbReference>
<sequence length="507" mass="55183">MVSNTSYLSNLPPGVASAHPSNVSGSGQSEEIWSRILQEVGSKNNNTTQGSVIIVGNDQCGKSSLILRMTNDPDRQSFSSVLEYNYLTVQADPDASYGYQLAVGNGLGPSDSVNLPLWSLDGKEELAPLLKFAFPPQLAKCAVVICASLEQPGNILPALRKWYRIIEQQIKAHYPREDIEQAKQAQVRFWQEYIEPIESSMHIESGTSRLEIDPVLLPPEQGVLDENCGAAIIVVITKSDTYTDINAEQLDKAQYHVRQFCLRHGAALIYTSAKEDKNTSQLYKYLAHRVFSLPFTNPAYIVEKDSILVPSGWDSEQKLDIIKETLHDLDVPILPQQEDHLAHLAMGRMDHDRDGQIDCEDEQTFLSRLAAMAATDGGNGASPRRSANAPLEPQTKDSTTLASFFNSLLQKKDAGASPVSKPVPNAANTSAQHNVLDAEAHFQKMLSPGKPQLASTPNPGAAAAPPTTADLQEPIGVQPDFDEEQESDISSAGSGATPRETAKEGQV</sequence>
<accession>A0A915EIB9</accession>
<feature type="region of interest" description="Disordered" evidence="12">
    <location>
        <begin position="448"/>
        <end position="507"/>
    </location>
</feature>
<evidence type="ECO:0000256" key="9">
    <source>
        <dbReference type="ARBA" id="ARBA00023175"/>
    </source>
</evidence>
<dbReference type="InterPro" id="IPR008467">
    <property type="entry name" value="Dynein1_light_intermed_chain"/>
</dbReference>
<evidence type="ECO:0000256" key="11">
    <source>
        <dbReference type="RuleBase" id="RU366047"/>
    </source>
</evidence>
<keyword evidence="9 11" id="KW-0505">Motor protein</keyword>
<protein>
    <recommendedName>
        <fullName evidence="11">Dynein light intermediate chain</fullName>
    </recommendedName>
</protein>
<evidence type="ECO:0000256" key="7">
    <source>
        <dbReference type="ARBA" id="ARBA00022840"/>
    </source>
</evidence>
<feature type="region of interest" description="Disordered" evidence="12">
    <location>
        <begin position="1"/>
        <end position="27"/>
    </location>
</feature>
<evidence type="ECO:0000313" key="13">
    <source>
        <dbReference type="Proteomes" id="UP000887574"/>
    </source>
</evidence>
<evidence type="ECO:0000256" key="12">
    <source>
        <dbReference type="SAM" id="MobiDB-lite"/>
    </source>
</evidence>
<keyword evidence="6 11" id="KW-0547">Nucleotide-binding</keyword>
<dbReference type="WBParaSite" id="jg5671">
    <property type="protein sequence ID" value="jg5671"/>
    <property type="gene ID" value="jg5671"/>
</dbReference>
<evidence type="ECO:0000256" key="2">
    <source>
        <dbReference type="ARBA" id="ARBA00006831"/>
    </source>
</evidence>
<organism evidence="13 14">
    <name type="scientific">Ditylenchus dipsaci</name>
    <dbReference type="NCBI Taxonomy" id="166011"/>
    <lineage>
        <taxon>Eukaryota</taxon>
        <taxon>Metazoa</taxon>
        <taxon>Ecdysozoa</taxon>
        <taxon>Nematoda</taxon>
        <taxon>Chromadorea</taxon>
        <taxon>Rhabditida</taxon>
        <taxon>Tylenchina</taxon>
        <taxon>Tylenchomorpha</taxon>
        <taxon>Sphaerularioidea</taxon>
        <taxon>Anguinidae</taxon>
        <taxon>Anguininae</taxon>
        <taxon>Ditylenchus</taxon>
    </lineage>
</organism>
<keyword evidence="8 11" id="KW-0243">Dynein</keyword>
<keyword evidence="4 11" id="KW-0963">Cytoplasm</keyword>
<comment type="subcellular location">
    <subcellularLocation>
        <location evidence="1 11">Cytoplasm</location>
        <location evidence="1 11">Cytoskeleton</location>
    </subcellularLocation>
</comment>
<keyword evidence="3 11" id="KW-0813">Transport</keyword>
<dbReference type="PANTHER" id="PTHR12688">
    <property type="entry name" value="DYNEIN LIGHT INTERMEDIATE CHAIN"/>
    <property type="match status" value="1"/>
</dbReference>
<evidence type="ECO:0000256" key="3">
    <source>
        <dbReference type="ARBA" id="ARBA00022448"/>
    </source>
</evidence>
<comment type="subunit">
    <text evidence="11">Homodimer. The cytoplasmic dynein 1 complex consists of two catalytic heavy chains (HCs) and a number of non-catalytic subunits presented by intermediate chains (ICs).</text>
</comment>
<dbReference type="Proteomes" id="UP000887574">
    <property type="component" value="Unplaced"/>
</dbReference>
<dbReference type="AlphaFoldDB" id="A0A915EIB9"/>
<comment type="function">
    <text evidence="11">Acts as one of several non-catalytic accessory components of the cytoplasmic dynein 1 complex that are thought to be involved in linking dynein to cargos and to adapter proteins that regulate dynein function. Cytoplasmic dynein 1 acts as a motor for the intracellular retrograde motility of vesicles and organelles along microtubules. May play a role in binding dynein to membranous organelles or chromosomes.</text>
</comment>
<feature type="region of interest" description="Disordered" evidence="12">
    <location>
        <begin position="375"/>
        <end position="398"/>
    </location>
</feature>
<keyword evidence="10 11" id="KW-0206">Cytoskeleton</keyword>
<dbReference type="Gene3D" id="3.40.50.300">
    <property type="entry name" value="P-loop containing nucleotide triphosphate hydrolases"/>
    <property type="match status" value="1"/>
</dbReference>
<evidence type="ECO:0000256" key="5">
    <source>
        <dbReference type="ARBA" id="ARBA00022701"/>
    </source>
</evidence>
<dbReference type="Pfam" id="PF05783">
    <property type="entry name" value="DLIC"/>
    <property type="match status" value="1"/>
</dbReference>
<name>A0A915EIB9_9BILA</name>
<dbReference type="InterPro" id="IPR022780">
    <property type="entry name" value="Dynein_light_int_chain"/>
</dbReference>
<keyword evidence="13" id="KW-1185">Reference proteome</keyword>
<reference evidence="14" key="1">
    <citation type="submission" date="2022-11" db="UniProtKB">
        <authorList>
            <consortium name="WormBaseParasite"/>
        </authorList>
    </citation>
    <scope>IDENTIFICATION</scope>
</reference>
<dbReference type="PRINTS" id="PR00449">
    <property type="entry name" value="RASTRNSFRMNG"/>
</dbReference>
<evidence type="ECO:0000256" key="10">
    <source>
        <dbReference type="ARBA" id="ARBA00023212"/>
    </source>
</evidence>
<keyword evidence="5 11" id="KW-0493">Microtubule</keyword>
<dbReference type="GO" id="GO:0007018">
    <property type="term" value="P:microtubule-based movement"/>
    <property type="evidence" value="ECO:0007669"/>
    <property type="project" value="InterPro"/>
</dbReference>
<evidence type="ECO:0000256" key="6">
    <source>
        <dbReference type="ARBA" id="ARBA00022741"/>
    </source>
</evidence>
<evidence type="ECO:0000256" key="1">
    <source>
        <dbReference type="ARBA" id="ARBA00004245"/>
    </source>
</evidence>
<dbReference type="SUPFAM" id="SSF52540">
    <property type="entry name" value="P-loop containing nucleoside triphosphate hydrolases"/>
    <property type="match status" value="1"/>
</dbReference>
<dbReference type="GO" id="GO:0000226">
    <property type="term" value="P:microtubule cytoskeleton organization"/>
    <property type="evidence" value="ECO:0007669"/>
    <property type="project" value="TreeGrafter"/>
</dbReference>
<keyword evidence="7 11" id="KW-0067">ATP-binding</keyword>